<proteinExistence type="predicted"/>
<evidence type="ECO:0000256" key="1">
    <source>
        <dbReference type="ARBA" id="ARBA00004141"/>
    </source>
</evidence>
<keyword evidence="4 5" id="KW-0472">Membrane</keyword>
<evidence type="ECO:0000313" key="7">
    <source>
        <dbReference type="Proteomes" id="UP000319731"/>
    </source>
</evidence>
<feature type="transmembrane region" description="Helical" evidence="5">
    <location>
        <begin position="90"/>
        <end position="108"/>
    </location>
</feature>
<gene>
    <name evidence="6" type="ORF">SmJEL517_g03951</name>
</gene>
<evidence type="ECO:0008006" key="8">
    <source>
        <dbReference type="Google" id="ProtNLM"/>
    </source>
</evidence>
<evidence type="ECO:0000313" key="6">
    <source>
        <dbReference type="EMBL" id="TPX33120.1"/>
    </source>
</evidence>
<name>A0A507BUG6_9FUNG</name>
<organism evidence="6 7">
    <name type="scientific">Synchytrium microbalum</name>
    <dbReference type="NCBI Taxonomy" id="1806994"/>
    <lineage>
        <taxon>Eukaryota</taxon>
        <taxon>Fungi</taxon>
        <taxon>Fungi incertae sedis</taxon>
        <taxon>Chytridiomycota</taxon>
        <taxon>Chytridiomycota incertae sedis</taxon>
        <taxon>Chytridiomycetes</taxon>
        <taxon>Synchytriales</taxon>
        <taxon>Synchytriaceae</taxon>
        <taxon>Synchytrium</taxon>
    </lineage>
</organism>
<evidence type="ECO:0000256" key="5">
    <source>
        <dbReference type="SAM" id="Phobius"/>
    </source>
</evidence>
<dbReference type="AlphaFoldDB" id="A0A507BUG6"/>
<sequence>MNLVLIYRLIYLSSHPGSLAWKAGSLLGATSVILGAFGAHGLQSRLASLPDGARRLDNWKTAAHYQAIHSLALLALSIRQSQTRSQSRAATYLFIAGVVGFSGSLYLLTLDSEKKYHKVLGPITPLGGLALIGGWVALSLL</sequence>
<dbReference type="GeneID" id="42005176"/>
<protein>
    <recommendedName>
        <fullName evidence="8">DUF423 domain-containing protein</fullName>
    </recommendedName>
</protein>
<dbReference type="Proteomes" id="UP000319731">
    <property type="component" value="Unassembled WGS sequence"/>
</dbReference>
<dbReference type="EMBL" id="QEAO01000023">
    <property type="protein sequence ID" value="TPX33120.1"/>
    <property type="molecule type" value="Genomic_DNA"/>
</dbReference>
<dbReference type="Pfam" id="PF04241">
    <property type="entry name" value="DUF423"/>
    <property type="match status" value="1"/>
</dbReference>
<comment type="subcellular location">
    <subcellularLocation>
        <location evidence="1">Membrane</location>
        <topology evidence="1">Multi-pass membrane protein</topology>
    </subcellularLocation>
</comment>
<dbReference type="PANTHER" id="PTHR43461:SF1">
    <property type="entry name" value="TRANSMEMBRANE PROTEIN 256"/>
    <property type="match status" value="1"/>
</dbReference>
<dbReference type="PANTHER" id="PTHR43461">
    <property type="entry name" value="TRANSMEMBRANE PROTEIN 256"/>
    <property type="match status" value="1"/>
</dbReference>
<reference evidence="6 7" key="1">
    <citation type="journal article" date="2019" name="Sci. Rep.">
        <title>Comparative genomics of chytrid fungi reveal insights into the obligate biotrophic and pathogenic lifestyle of Synchytrium endobioticum.</title>
        <authorList>
            <person name="van de Vossenberg B.T.L.H."/>
            <person name="Warris S."/>
            <person name="Nguyen H.D.T."/>
            <person name="van Gent-Pelzer M.P.E."/>
            <person name="Joly D.L."/>
            <person name="van de Geest H.C."/>
            <person name="Bonants P.J.M."/>
            <person name="Smith D.S."/>
            <person name="Levesque C.A."/>
            <person name="van der Lee T.A.J."/>
        </authorList>
    </citation>
    <scope>NUCLEOTIDE SEQUENCE [LARGE SCALE GENOMIC DNA]</scope>
    <source>
        <strain evidence="6 7">JEL517</strain>
    </source>
</reference>
<evidence type="ECO:0000256" key="4">
    <source>
        <dbReference type="ARBA" id="ARBA00023136"/>
    </source>
</evidence>
<keyword evidence="3 5" id="KW-1133">Transmembrane helix</keyword>
<dbReference type="GO" id="GO:0016020">
    <property type="term" value="C:membrane"/>
    <property type="evidence" value="ECO:0007669"/>
    <property type="project" value="UniProtKB-SubCell"/>
</dbReference>
<accession>A0A507BUG6</accession>
<dbReference type="RefSeq" id="XP_031024192.1">
    <property type="nucleotide sequence ID" value="XM_031169879.1"/>
</dbReference>
<dbReference type="OrthoDB" id="269173at2759"/>
<evidence type="ECO:0000256" key="2">
    <source>
        <dbReference type="ARBA" id="ARBA00022692"/>
    </source>
</evidence>
<feature type="transmembrane region" description="Helical" evidence="5">
    <location>
        <begin position="120"/>
        <end position="140"/>
    </location>
</feature>
<keyword evidence="7" id="KW-1185">Reference proteome</keyword>
<keyword evidence="2 5" id="KW-0812">Transmembrane</keyword>
<comment type="caution">
    <text evidence="6">The sequence shown here is derived from an EMBL/GenBank/DDBJ whole genome shotgun (WGS) entry which is preliminary data.</text>
</comment>
<evidence type="ECO:0000256" key="3">
    <source>
        <dbReference type="ARBA" id="ARBA00022989"/>
    </source>
</evidence>
<dbReference type="InterPro" id="IPR006696">
    <property type="entry name" value="DUF423"/>
</dbReference>